<evidence type="ECO:0000256" key="1">
    <source>
        <dbReference type="ARBA" id="ARBA00010617"/>
    </source>
</evidence>
<evidence type="ECO:0000256" key="3">
    <source>
        <dbReference type="ARBA" id="ARBA00023002"/>
    </source>
</evidence>
<dbReference type="STRING" id="559515.M4BFY9"/>
<dbReference type="EMBL" id="JH598219">
    <property type="status" value="NOT_ANNOTATED_CDS"/>
    <property type="molecule type" value="Genomic_DNA"/>
</dbReference>
<dbReference type="SUPFAM" id="SSF48264">
    <property type="entry name" value="Cytochrome P450"/>
    <property type="match status" value="1"/>
</dbReference>
<organism evidence="6 7">
    <name type="scientific">Hyaloperonospora arabidopsidis (strain Emoy2)</name>
    <name type="common">Downy mildew agent</name>
    <name type="synonym">Peronospora arabidopsidis</name>
    <dbReference type="NCBI Taxonomy" id="559515"/>
    <lineage>
        <taxon>Eukaryota</taxon>
        <taxon>Sar</taxon>
        <taxon>Stramenopiles</taxon>
        <taxon>Oomycota</taxon>
        <taxon>Peronosporomycetes</taxon>
        <taxon>Peronosporales</taxon>
        <taxon>Peronosporaceae</taxon>
        <taxon>Hyaloperonospora</taxon>
    </lineage>
</organism>
<evidence type="ECO:0000256" key="5">
    <source>
        <dbReference type="RuleBase" id="RU000461"/>
    </source>
</evidence>
<dbReference type="PANTHER" id="PTHR24296">
    <property type="entry name" value="CYTOCHROME P450"/>
    <property type="match status" value="1"/>
</dbReference>
<dbReference type="Proteomes" id="UP000011713">
    <property type="component" value="Unassembled WGS sequence"/>
</dbReference>
<evidence type="ECO:0000256" key="4">
    <source>
        <dbReference type="ARBA" id="ARBA00023004"/>
    </source>
</evidence>
<dbReference type="EnsemblProtists" id="HpaT805210">
    <property type="protein sequence ID" value="HpaP805210"/>
    <property type="gene ID" value="HpaG805210"/>
</dbReference>
<dbReference type="PROSITE" id="PS00086">
    <property type="entry name" value="CYTOCHROME_P450"/>
    <property type="match status" value="1"/>
</dbReference>
<dbReference type="eggNOG" id="KOG0157">
    <property type="taxonomic scope" value="Eukaryota"/>
</dbReference>
<dbReference type="InterPro" id="IPR001128">
    <property type="entry name" value="Cyt_P450"/>
</dbReference>
<dbReference type="GO" id="GO:0020037">
    <property type="term" value="F:heme binding"/>
    <property type="evidence" value="ECO:0007669"/>
    <property type="project" value="InterPro"/>
</dbReference>
<comment type="similarity">
    <text evidence="1 5">Belongs to the cytochrome P450 family.</text>
</comment>
<protein>
    <submittedName>
        <fullName evidence="6">Uncharacterized protein</fullName>
    </submittedName>
</protein>
<dbReference type="InParanoid" id="M4BFY9"/>
<dbReference type="OMA" id="KPRCYIS"/>
<name>M4BFY9_HYAAE</name>
<evidence type="ECO:0000256" key="2">
    <source>
        <dbReference type="ARBA" id="ARBA00022723"/>
    </source>
</evidence>
<keyword evidence="5" id="KW-0503">Monooxygenase</keyword>
<accession>M4BFY9</accession>
<dbReference type="AlphaFoldDB" id="M4BFY9"/>
<proteinExistence type="inferred from homology"/>
<reference evidence="6" key="2">
    <citation type="submission" date="2015-06" db="UniProtKB">
        <authorList>
            <consortium name="EnsemblProtists"/>
        </authorList>
    </citation>
    <scope>IDENTIFICATION</scope>
    <source>
        <strain evidence="6">Emoy2</strain>
    </source>
</reference>
<reference evidence="7" key="1">
    <citation type="journal article" date="2010" name="Science">
        <title>Signatures of adaptation to obligate biotrophy in the Hyaloperonospora arabidopsidis genome.</title>
        <authorList>
            <person name="Baxter L."/>
            <person name="Tripathy S."/>
            <person name="Ishaque N."/>
            <person name="Boot N."/>
            <person name="Cabral A."/>
            <person name="Kemen E."/>
            <person name="Thines M."/>
            <person name="Ah-Fong A."/>
            <person name="Anderson R."/>
            <person name="Badejoko W."/>
            <person name="Bittner-Eddy P."/>
            <person name="Boore J.L."/>
            <person name="Chibucos M.C."/>
            <person name="Coates M."/>
            <person name="Dehal P."/>
            <person name="Delehaunty K."/>
            <person name="Dong S."/>
            <person name="Downton P."/>
            <person name="Dumas B."/>
            <person name="Fabro G."/>
            <person name="Fronick C."/>
            <person name="Fuerstenberg S.I."/>
            <person name="Fulton L."/>
            <person name="Gaulin E."/>
            <person name="Govers F."/>
            <person name="Hughes L."/>
            <person name="Humphray S."/>
            <person name="Jiang R.H."/>
            <person name="Judelson H."/>
            <person name="Kamoun S."/>
            <person name="Kyung K."/>
            <person name="Meijer H."/>
            <person name="Minx P."/>
            <person name="Morris P."/>
            <person name="Nelson J."/>
            <person name="Phuntumart V."/>
            <person name="Qutob D."/>
            <person name="Rehmany A."/>
            <person name="Rougon-Cardoso A."/>
            <person name="Ryden P."/>
            <person name="Torto-Alalibo T."/>
            <person name="Studholme D."/>
            <person name="Wang Y."/>
            <person name="Win J."/>
            <person name="Wood J."/>
            <person name="Clifton S.W."/>
            <person name="Rogers J."/>
            <person name="Van den Ackerveken G."/>
            <person name="Jones J.D."/>
            <person name="McDowell J.M."/>
            <person name="Beynon J."/>
            <person name="Tyler B.M."/>
        </authorList>
    </citation>
    <scope>NUCLEOTIDE SEQUENCE [LARGE SCALE GENOMIC DNA]</scope>
    <source>
        <strain evidence="7">Emoy2</strain>
    </source>
</reference>
<dbReference type="Gene3D" id="1.10.630.10">
    <property type="entry name" value="Cytochrome P450"/>
    <property type="match status" value="1"/>
</dbReference>
<keyword evidence="4 5" id="KW-0408">Iron</keyword>
<dbReference type="GO" id="GO:0016705">
    <property type="term" value="F:oxidoreductase activity, acting on paired donors, with incorporation or reduction of molecular oxygen"/>
    <property type="evidence" value="ECO:0007669"/>
    <property type="project" value="InterPro"/>
</dbReference>
<sequence>MARMPSVWGEDAASFVPERFIDAKTGEILKVSSGKFSAFNTGPRLCVGQKLAMMEMKMVVACVVSRFHLDEVPGQEVACAIGLTIGMKNPLMMHVHKLSSADNIGVGVAA</sequence>
<dbReference type="VEuPathDB" id="FungiDB:HpaG805210"/>
<evidence type="ECO:0000313" key="7">
    <source>
        <dbReference type="Proteomes" id="UP000011713"/>
    </source>
</evidence>
<dbReference type="HOGENOM" id="CLU_001570_27_9_1"/>
<keyword evidence="2 5" id="KW-0479">Metal-binding</keyword>
<keyword evidence="7" id="KW-1185">Reference proteome</keyword>
<keyword evidence="3 5" id="KW-0560">Oxidoreductase</keyword>
<dbReference type="GO" id="GO:0006629">
    <property type="term" value="P:lipid metabolic process"/>
    <property type="evidence" value="ECO:0007669"/>
    <property type="project" value="UniProtKB-ARBA"/>
</dbReference>
<dbReference type="GO" id="GO:0005506">
    <property type="term" value="F:iron ion binding"/>
    <property type="evidence" value="ECO:0007669"/>
    <property type="project" value="InterPro"/>
</dbReference>
<dbReference type="InterPro" id="IPR036396">
    <property type="entry name" value="Cyt_P450_sf"/>
</dbReference>
<dbReference type="InterPro" id="IPR017972">
    <property type="entry name" value="Cyt_P450_CS"/>
</dbReference>
<dbReference type="Pfam" id="PF00067">
    <property type="entry name" value="p450"/>
    <property type="match status" value="1"/>
</dbReference>
<keyword evidence="5" id="KW-0349">Heme</keyword>
<evidence type="ECO:0000313" key="6">
    <source>
        <dbReference type="EnsemblProtists" id="HpaP805210"/>
    </source>
</evidence>
<dbReference type="GO" id="GO:0004497">
    <property type="term" value="F:monooxygenase activity"/>
    <property type="evidence" value="ECO:0007669"/>
    <property type="project" value="UniProtKB-KW"/>
</dbReference>